<protein>
    <submittedName>
        <fullName evidence="3">Amidohydrolase family protein</fullName>
    </submittedName>
</protein>
<dbReference type="InterPro" id="IPR006680">
    <property type="entry name" value="Amidohydro-rel"/>
</dbReference>
<dbReference type="Pfam" id="PF04909">
    <property type="entry name" value="Amidohydro_2"/>
    <property type="match status" value="1"/>
</dbReference>
<dbReference type="InterPro" id="IPR032466">
    <property type="entry name" value="Metal_Hydrolase"/>
</dbReference>
<dbReference type="GO" id="GO:0005737">
    <property type="term" value="C:cytoplasm"/>
    <property type="evidence" value="ECO:0007669"/>
    <property type="project" value="TreeGrafter"/>
</dbReference>
<dbReference type="AlphaFoldDB" id="A0A9X1ISB8"/>
<dbReference type="PANTHER" id="PTHR21240">
    <property type="entry name" value="2-AMINO-3-CARBOXYLMUCONATE-6-SEMIALDEHYDE DECARBOXYLASE"/>
    <property type="match status" value="1"/>
</dbReference>
<name>A0A9X1ISB8_9SPHN</name>
<dbReference type="InterPro" id="IPR032465">
    <property type="entry name" value="ACMSD"/>
</dbReference>
<dbReference type="SUPFAM" id="SSF51556">
    <property type="entry name" value="Metallo-dependent hydrolases"/>
    <property type="match status" value="1"/>
</dbReference>
<dbReference type="GO" id="GO:0016787">
    <property type="term" value="F:hydrolase activity"/>
    <property type="evidence" value="ECO:0007669"/>
    <property type="project" value="InterPro"/>
</dbReference>
<reference evidence="3" key="1">
    <citation type="submission" date="2021-05" db="EMBL/GenBank/DDBJ databases">
        <title>Genome of Sphingobium sp. strain.</title>
        <authorList>
            <person name="Fan R."/>
        </authorList>
    </citation>
    <scope>NUCLEOTIDE SEQUENCE</scope>
    <source>
        <strain evidence="3">H33</strain>
    </source>
</reference>
<dbReference type="EMBL" id="JAHGAW010000009">
    <property type="protein sequence ID" value="MBT2188247.1"/>
    <property type="molecule type" value="Genomic_DNA"/>
</dbReference>
<evidence type="ECO:0000259" key="2">
    <source>
        <dbReference type="Pfam" id="PF04909"/>
    </source>
</evidence>
<comment type="caution">
    <text evidence="3">The sequence shown here is derived from an EMBL/GenBank/DDBJ whole genome shotgun (WGS) entry which is preliminary data.</text>
</comment>
<feature type="domain" description="Amidohydrolase-related" evidence="2">
    <location>
        <begin position="48"/>
        <end position="289"/>
    </location>
</feature>
<accession>A0A9X1ISB8</accession>
<evidence type="ECO:0000313" key="4">
    <source>
        <dbReference type="Proteomes" id="UP001138757"/>
    </source>
</evidence>
<proteinExistence type="predicted"/>
<organism evidence="3 4">
    <name type="scientific">Sphingobium nicotianae</name>
    <dbReference type="NCBI Taxonomy" id="2782607"/>
    <lineage>
        <taxon>Bacteria</taxon>
        <taxon>Pseudomonadati</taxon>
        <taxon>Pseudomonadota</taxon>
        <taxon>Alphaproteobacteria</taxon>
        <taxon>Sphingomonadales</taxon>
        <taxon>Sphingomonadaceae</taxon>
        <taxon>Sphingobium</taxon>
    </lineage>
</organism>
<sequence>MSNSIESLEIIDVQIHEPWPGKPLDESMKDQTALWQVELAREAMDAIGVDIAFAVTSEAFYNLGHERFPGRFPGVHTFFHNHPDLASEVRRVKANPAVVAGRALVGDFINAKMRPEFEQGVFEPIYKTAEEVGLPIFNSTHGGCKNIGPVAERYPNLTLIVDHIGVAQHPVSPPVAMSWGPFEDLLELAKYPNVHVKLCGAPLLSQENYPYKDVWPNLRRLFDAFGYERVMWGSDYTRLRSADLPKGDRPRRRGITYGENLNYLLHTDLLTFDQKKQVLGGSARKLFNLPPISQDWGPPPMSWAMMPPPQPKAK</sequence>
<dbReference type="GO" id="GO:0019748">
    <property type="term" value="P:secondary metabolic process"/>
    <property type="evidence" value="ECO:0007669"/>
    <property type="project" value="TreeGrafter"/>
</dbReference>
<keyword evidence="1" id="KW-0456">Lyase</keyword>
<dbReference type="GO" id="GO:0016831">
    <property type="term" value="F:carboxy-lyase activity"/>
    <property type="evidence" value="ECO:0007669"/>
    <property type="project" value="InterPro"/>
</dbReference>
<evidence type="ECO:0000313" key="3">
    <source>
        <dbReference type="EMBL" id="MBT2188247.1"/>
    </source>
</evidence>
<dbReference type="Proteomes" id="UP001138757">
    <property type="component" value="Unassembled WGS sequence"/>
</dbReference>
<dbReference type="Gene3D" id="3.20.20.140">
    <property type="entry name" value="Metal-dependent hydrolases"/>
    <property type="match status" value="1"/>
</dbReference>
<dbReference type="PANTHER" id="PTHR21240:SF28">
    <property type="entry name" value="ISO-OROTATE DECARBOXYLASE (EUROFUNG)"/>
    <property type="match status" value="1"/>
</dbReference>
<evidence type="ECO:0000256" key="1">
    <source>
        <dbReference type="ARBA" id="ARBA00023239"/>
    </source>
</evidence>
<dbReference type="RefSeq" id="WP_214624496.1">
    <property type="nucleotide sequence ID" value="NZ_JAHGAW010000009.1"/>
</dbReference>
<gene>
    <name evidence="3" type="ORF">KK488_14925</name>
</gene>
<keyword evidence="4" id="KW-1185">Reference proteome</keyword>